<dbReference type="EMBL" id="CP016359">
    <property type="protein sequence ID" value="APU68226.1"/>
    <property type="molecule type" value="Genomic_DNA"/>
</dbReference>
<organism evidence="3 4">
    <name type="scientific">Christiangramia flava JLT2011</name>
    <dbReference type="NCBI Taxonomy" id="1229726"/>
    <lineage>
        <taxon>Bacteria</taxon>
        <taxon>Pseudomonadati</taxon>
        <taxon>Bacteroidota</taxon>
        <taxon>Flavobacteriia</taxon>
        <taxon>Flavobacteriales</taxon>
        <taxon>Flavobacteriaceae</taxon>
        <taxon>Christiangramia</taxon>
    </lineage>
</organism>
<dbReference type="SUPFAM" id="SSF56954">
    <property type="entry name" value="Outer membrane efflux proteins (OEP)"/>
    <property type="match status" value="1"/>
</dbReference>
<name>A0A1L7I3Q1_9FLAO</name>
<comment type="similarity">
    <text evidence="1 2">Belongs to the outer membrane factor (OMF) (TC 1.B.17) family.</text>
</comment>
<evidence type="ECO:0000256" key="2">
    <source>
        <dbReference type="RuleBase" id="RU362097"/>
    </source>
</evidence>
<keyword evidence="2" id="KW-1134">Transmembrane beta strand</keyword>
<dbReference type="InterPro" id="IPR010131">
    <property type="entry name" value="MdtP/NodT-like"/>
</dbReference>
<gene>
    <name evidence="3" type="ORF">GRFL_1502</name>
</gene>
<sequence>MITGLAFLSLQSCFVARTYEQPEVVREEYYRTDAFPQDSLNMAEVSWRNMFNDPQLQQYIEEGLEQNIDIRVAIQQVLVAEAYVKQGKAGYLPTLNAKGQYTHQELSANSQFGGLFSSVDQYELSGNLSWEADIWGKIRSQKRAFEASYLQSVAAHQAVKTRLVADIASTYYQLLSLDEQIQITEETIETRENSLETTRALKEAGNLTEVGVKQTEAQLYNAQGILIDLKNQRKILENAFSILLGQSPDAINRNSLDEQKITTDLQIGVPAQLLRNRPDVIAAEYDLVNAFELTNVAKSNFYPSLTLTATGGLQALNASDLLDTNSLFATLVGGLAQPVLNGRRIRTQFEVSEAQQEQARLNFRKAILNASKEVSDALYSYEAATDKISVKNKEFEAYDLATSYSEELLNNGLANYLEVLTARQNALNARLSLTTARYNQLKAVVDLYEALGGGWK</sequence>
<keyword evidence="2 3" id="KW-0449">Lipoprotein</keyword>
<evidence type="ECO:0000313" key="4">
    <source>
        <dbReference type="Proteomes" id="UP000186230"/>
    </source>
</evidence>
<dbReference type="PANTHER" id="PTHR30203">
    <property type="entry name" value="OUTER MEMBRANE CATION EFFLUX PROTEIN"/>
    <property type="match status" value="1"/>
</dbReference>
<evidence type="ECO:0000256" key="1">
    <source>
        <dbReference type="ARBA" id="ARBA00007613"/>
    </source>
</evidence>
<dbReference type="GO" id="GO:0015562">
    <property type="term" value="F:efflux transmembrane transporter activity"/>
    <property type="evidence" value="ECO:0007669"/>
    <property type="project" value="InterPro"/>
</dbReference>
<accession>A0A1L7I3Q1</accession>
<keyword evidence="2" id="KW-0472">Membrane</keyword>
<dbReference type="PANTHER" id="PTHR30203:SF33">
    <property type="entry name" value="BLR4455 PROTEIN"/>
    <property type="match status" value="1"/>
</dbReference>
<evidence type="ECO:0000313" key="3">
    <source>
        <dbReference type="EMBL" id="APU68226.1"/>
    </source>
</evidence>
<dbReference type="NCBIfam" id="TIGR01845">
    <property type="entry name" value="outer_NodT"/>
    <property type="match status" value="1"/>
</dbReference>
<proteinExistence type="inferred from homology"/>
<dbReference type="InterPro" id="IPR003423">
    <property type="entry name" value="OMP_efflux"/>
</dbReference>
<keyword evidence="4" id="KW-1185">Reference proteome</keyword>
<reference evidence="3 4" key="1">
    <citation type="submission" date="2016-07" db="EMBL/GenBank/DDBJ databases">
        <title>Multi-omics approach to identify versatile polysaccharide utilization systems of a marine flavobacterium Gramella flava.</title>
        <authorList>
            <person name="Tang K."/>
        </authorList>
    </citation>
    <scope>NUCLEOTIDE SEQUENCE [LARGE SCALE GENOMIC DNA]</scope>
    <source>
        <strain evidence="3 4">JLT2011</strain>
    </source>
</reference>
<dbReference type="AlphaFoldDB" id="A0A1L7I3Q1"/>
<dbReference type="GO" id="GO:0005886">
    <property type="term" value="C:plasma membrane"/>
    <property type="evidence" value="ECO:0007669"/>
    <property type="project" value="UniProtKB-SubCell"/>
</dbReference>
<comment type="subcellular location">
    <subcellularLocation>
        <location evidence="2">Cell membrane</location>
        <topology evidence="2">Lipid-anchor</topology>
    </subcellularLocation>
</comment>
<dbReference type="Gene3D" id="2.20.200.10">
    <property type="entry name" value="Outer membrane efflux proteins (OEP)"/>
    <property type="match status" value="1"/>
</dbReference>
<keyword evidence="2" id="KW-0812">Transmembrane</keyword>
<protein>
    <submittedName>
        <fullName evidence="3">RND efflux system, outer membrane lipoprotein CmeC</fullName>
    </submittedName>
</protein>
<dbReference type="STRING" id="1229726.GRFL_1502"/>
<keyword evidence="2" id="KW-0564">Palmitate</keyword>
<dbReference type="Gene3D" id="1.20.1600.10">
    <property type="entry name" value="Outer membrane efflux proteins (OEP)"/>
    <property type="match status" value="1"/>
</dbReference>
<dbReference type="Pfam" id="PF02321">
    <property type="entry name" value="OEP"/>
    <property type="match status" value="2"/>
</dbReference>
<dbReference type="KEGG" id="gfl:GRFL_1502"/>
<dbReference type="Proteomes" id="UP000186230">
    <property type="component" value="Chromosome"/>
</dbReference>